<name>A0ACB9DQ69_ARCLA</name>
<evidence type="ECO:0000313" key="1">
    <source>
        <dbReference type="EMBL" id="KAI3748710.1"/>
    </source>
</evidence>
<evidence type="ECO:0000313" key="2">
    <source>
        <dbReference type="Proteomes" id="UP001055879"/>
    </source>
</evidence>
<gene>
    <name evidence="1" type="ORF">L6452_11983</name>
</gene>
<sequence>MVATPPHPLSSTFSSSVFSPVVFPKLPLWLVENKEEEHEVEESVNDFDDRSDQTRSPAFVVTTVGSAVKATDQASKMITDDDLGFIANFLGIFIFALVIAYHYVLADPKYEAN</sequence>
<comment type="caution">
    <text evidence="1">The sequence shown here is derived from an EMBL/GenBank/DDBJ whole genome shotgun (WGS) entry which is preliminary data.</text>
</comment>
<dbReference type="Proteomes" id="UP001055879">
    <property type="component" value="Linkage Group LG03"/>
</dbReference>
<dbReference type="EMBL" id="CM042049">
    <property type="protein sequence ID" value="KAI3748710.1"/>
    <property type="molecule type" value="Genomic_DNA"/>
</dbReference>
<reference evidence="1 2" key="2">
    <citation type="journal article" date="2022" name="Mol. Ecol. Resour.">
        <title>The genomes of chicory, endive, great burdock and yacon provide insights into Asteraceae paleo-polyploidization history and plant inulin production.</title>
        <authorList>
            <person name="Fan W."/>
            <person name="Wang S."/>
            <person name="Wang H."/>
            <person name="Wang A."/>
            <person name="Jiang F."/>
            <person name="Liu H."/>
            <person name="Zhao H."/>
            <person name="Xu D."/>
            <person name="Zhang Y."/>
        </authorList>
    </citation>
    <scope>NUCLEOTIDE SEQUENCE [LARGE SCALE GENOMIC DNA]</scope>
    <source>
        <strain evidence="2">cv. Niubang</strain>
    </source>
</reference>
<keyword evidence="2" id="KW-1185">Reference proteome</keyword>
<proteinExistence type="predicted"/>
<protein>
    <submittedName>
        <fullName evidence="1">Uncharacterized protein</fullName>
    </submittedName>
</protein>
<reference evidence="2" key="1">
    <citation type="journal article" date="2022" name="Mol. Ecol. Resour.">
        <title>The genomes of chicory, endive, great burdock and yacon provide insights into Asteraceae palaeo-polyploidization history and plant inulin production.</title>
        <authorList>
            <person name="Fan W."/>
            <person name="Wang S."/>
            <person name="Wang H."/>
            <person name="Wang A."/>
            <person name="Jiang F."/>
            <person name="Liu H."/>
            <person name="Zhao H."/>
            <person name="Xu D."/>
            <person name="Zhang Y."/>
        </authorList>
    </citation>
    <scope>NUCLEOTIDE SEQUENCE [LARGE SCALE GENOMIC DNA]</scope>
    <source>
        <strain evidence="2">cv. Niubang</strain>
    </source>
</reference>
<organism evidence="1 2">
    <name type="scientific">Arctium lappa</name>
    <name type="common">Greater burdock</name>
    <name type="synonym">Lappa major</name>
    <dbReference type="NCBI Taxonomy" id="4217"/>
    <lineage>
        <taxon>Eukaryota</taxon>
        <taxon>Viridiplantae</taxon>
        <taxon>Streptophyta</taxon>
        <taxon>Embryophyta</taxon>
        <taxon>Tracheophyta</taxon>
        <taxon>Spermatophyta</taxon>
        <taxon>Magnoliopsida</taxon>
        <taxon>eudicotyledons</taxon>
        <taxon>Gunneridae</taxon>
        <taxon>Pentapetalae</taxon>
        <taxon>asterids</taxon>
        <taxon>campanulids</taxon>
        <taxon>Asterales</taxon>
        <taxon>Asteraceae</taxon>
        <taxon>Carduoideae</taxon>
        <taxon>Cardueae</taxon>
        <taxon>Arctiinae</taxon>
        <taxon>Arctium</taxon>
    </lineage>
</organism>
<accession>A0ACB9DQ69</accession>